<dbReference type="STRING" id="1697053.AKN87_05770"/>
<feature type="transmembrane region" description="Helical" evidence="9">
    <location>
        <begin position="58"/>
        <end position="75"/>
    </location>
</feature>
<feature type="domain" description="CN hydrolase" evidence="10">
    <location>
        <begin position="231"/>
        <end position="471"/>
    </location>
</feature>
<comment type="function">
    <text evidence="9">Catalyzes the phospholipid dependent N-acylation of the N-terminal cysteine of apolipoprotein, the last step in lipoprotein maturation.</text>
</comment>
<dbReference type="InterPro" id="IPR003010">
    <property type="entry name" value="C-N_Hydrolase"/>
</dbReference>
<accession>A0A0K1XCP9</accession>
<dbReference type="PANTHER" id="PTHR38686">
    <property type="entry name" value="APOLIPOPROTEIN N-ACYLTRANSFERASE"/>
    <property type="match status" value="1"/>
</dbReference>
<evidence type="ECO:0000256" key="1">
    <source>
        <dbReference type="ARBA" id="ARBA00004651"/>
    </source>
</evidence>
<evidence type="ECO:0000313" key="11">
    <source>
        <dbReference type="EMBL" id="AKX59155.1"/>
    </source>
</evidence>
<keyword evidence="5 9" id="KW-0812">Transmembrane</keyword>
<dbReference type="EC" id="2.3.1.269" evidence="9"/>
<feature type="transmembrane region" description="Helical" evidence="9">
    <location>
        <begin position="481"/>
        <end position="499"/>
    </location>
</feature>
<dbReference type="AlphaFoldDB" id="A0A0K1XCP9"/>
<dbReference type="PATRIC" id="fig|1698449.3.peg.758"/>
<keyword evidence="6 9" id="KW-1133">Transmembrane helix</keyword>
<protein>
    <recommendedName>
        <fullName evidence="9">Apolipoprotein N-acyltransferase</fullName>
        <shortName evidence="9">ALP N-acyltransferase</shortName>
        <ecNumber evidence="9">2.3.1.269</ecNumber>
    </recommendedName>
</protein>
<evidence type="ECO:0000256" key="9">
    <source>
        <dbReference type="HAMAP-Rule" id="MF_01148"/>
    </source>
</evidence>
<dbReference type="Proteomes" id="UP000063953">
    <property type="component" value="Chromosome"/>
</dbReference>
<dbReference type="PANTHER" id="PTHR38686:SF1">
    <property type="entry name" value="APOLIPOPROTEIN N-ACYLTRANSFERASE"/>
    <property type="match status" value="1"/>
</dbReference>
<dbReference type="Gene3D" id="3.60.110.10">
    <property type="entry name" value="Carbon-nitrogen hydrolase"/>
    <property type="match status" value="1"/>
</dbReference>
<evidence type="ECO:0000313" key="12">
    <source>
        <dbReference type="Proteomes" id="UP000063953"/>
    </source>
</evidence>
<feature type="transmembrane region" description="Helical" evidence="9">
    <location>
        <begin position="121"/>
        <end position="141"/>
    </location>
</feature>
<dbReference type="NCBIfam" id="TIGR00546">
    <property type="entry name" value="lnt"/>
    <property type="match status" value="1"/>
</dbReference>
<feature type="transmembrane region" description="Helical" evidence="9">
    <location>
        <begin position="87"/>
        <end position="109"/>
    </location>
</feature>
<dbReference type="Pfam" id="PF00795">
    <property type="entry name" value="CN_hydrolase"/>
    <property type="match status" value="1"/>
</dbReference>
<gene>
    <name evidence="9" type="primary">lnt</name>
    <name evidence="11" type="ORF">AKN88_03785</name>
</gene>
<feature type="transmembrane region" description="Helical" evidence="9">
    <location>
        <begin position="161"/>
        <end position="187"/>
    </location>
</feature>
<feature type="transmembrane region" description="Helical" evidence="9">
    <location>
        <begin position="13"/>
        <end position="46"/>
    </location>
</feature>
<evidence type="ECO:0000256" key="5">
    <source>
        <dbReference type="ARBA" id="ARBA00022692"/>
    </source>
</evidence>
<dbReference type="UniPathway" id="UPA00666"/>
<name>A0A0K1XCP9_9GAMM</name>
<dbReference type="HAMAP" id="MF_01148">
    <property type="entry name" value="Lnt"/>
    <property type="match status" value="1"/>
</dbReference>
<keyword evidence="4 9" id="KW-0808">Transferase</keyword>
<organism evidence="11 12">
    <name type="scientific">Thiopseudomonas alkaliphila</name>
    <dbReference type="NCBI Taxonomy" id="1697053"/>
    <lineage>
        <taxon>Bacteria</taxon>
        <taxon>Pseudomonadati</taxon>
        <taxon>Pseudomonadota</taxon>
        <taxon>Gammaproteobacteria</taxon>
        <taxon>Pseudomonadales</taxon>
        <taxon>Pseudomonadaceae</taxon>
        <taxon>Thiopseudomonas</taxon>
    </lineage>
</organism>
<comment type="pathway">
    <text evidence="9">Protein modification; lipoprotein biosynthesis (N-acyl transfer).</text>
</comment>
<feature type="transmembrane region" description="Helical" evidence="9">
    <location>
        <begin position="199"/>
        <end position="217"/>
    </location>
</feature>
<evidence type="ECO:0000256" key="3">
    <source>
        <dbReference type="ARBA" id="ARBA00022475"/>
    </source>
</evidence>
<reference evidence="11 12" key="1">
    <citation type="journal article" date="2015" name="Genome Announc.">
        <title>Genome Sequences of Oblitimonas alkaliphila gen. nov. sp. nov. (Proposed), a Novel Bacterium of the Pseudomonadaceae Family.</title>
        <authorList>
            <person name="Lauer A.C."/>
            <person name="Nicholson A.C."/>
            <person name="Humrighouse B.W."/>
            <person name="Emery B."/>
            <person name="Drobish A."/>
            <person name="Juieng P."/>
            <person name="Loparev V."/>
            <person name="McQuiston J.R."/>
        </authorList>
    </citation>
    <scope>NUCLEOTIDE SEQUENCE [LARGE SCALE GENOMIC DNA]</scope>
    <source>
        <strain evidence="11 12">E5571</strain>
    </source>
</reference>
<dbReference type="PROSITE" id="PS50263">
    <property type="entry name" value="CN_HYDROLASE"/>
    <property type="match status" value="1"/>
</dbReference>
<dbReference type="GO" id="GO:0042158">
    <property type="term" value="P:lipoprotein biosynthetic process"/>
    <property type="evidence" value="ECO:0007669"/>
    <property type="project" value="UniProtKB-UniRule"/>
</dbReference>
<keyword evidence="12" id="KW-1185">Reference proteome</keyword>
<sequence>MQRILQPGWSGHFISLLMGGLITLSLAPFNFWPLALVAVAWLYLAVNELSPKQSFARGWWFGFGAFLSGTSWVYVSIHNFGNAPPWLAGLLTLGFVGGLGLLHAVQAWAWSRWFKPAPSSFSAPFAFAALWVAFEAFRGWFLTGFPWLYLGYSQVEGPFSGLVPVGGVWLASFALALCGALLGYALLQRHRASAIWQSLVSLGALLLGALALHNNLWTQPKSNKPLSVIAIQANVEQNLKWDPAALNQQLQLYRQMTLAAGGADLVIWPETAVPYMKDLAFNYLALMDDWARANHSSFITGIPIRQHNEHGELRYYNGITTGGQAQGDYLKQKLVPFGEYVPLQETLRGLIEFFDLPMSDFAKGPTQQSPIQAGEYQVAPYICYEVVYPEFAAELAAQSDVLLTISNDTWFGRSLGPLQHLQMAQMRALEAGRWMVRATNNGVSVIIDPKGKITERIPQFEQAVLSGEVLPMQGLTPYLQWRSWPLIMLSSLFLFLGFWKRRSLFEDQ</sequence>
<keyword evidence="7 9" id="KW-0472">Membrane</keyword>
<dbReference type="GO" id="GO:0005886">
    <property type="term" value="C:plasma membrane"/>
    <property type="evidence" value="ECO:0007669"/>
    <property type="project" value="UniProtKB-SubCell"/>
</dbReference>
<dbReference type="GO" id="GO:0016410">
    <property type="term" value="F:N-acyltransferase activity"/>
    <property type="evidence" value="ECO:0007669"/>
    <property type="project" value="UniProtKB-UniRule"/>
</dbReference>
<dbReference type="CDD" id="cd07571">
    <property type="entry name" value="ALP_N-acyl_transferase"/>
    <property type="match status" value="1"/>
</dbReference>
<dbReference type="Pfam" id="PF20154">
    <property type="entry name" value="LNT_N"/>
    <property type="match status" value="1"/>
</dbReference>
<dbReference type="SUPFAM" id="SSF56317">
    <property type="entry name" value="Carbon-nitrogen hydrolase"/>
    <property type="match status" value="1"/>
</dbReference>
<evidence type="ECO:0000256" key="6">
    <source>
        <dbReference type="ARBA" id="ARBA00022989"/>
    </source>
</evidence>
<proteinExistence type="inferred from homology"/>
<comment type="catalytic activity">
    <reaction evidence="9">
        <text>N-terminal S-1,2-diacyl-sn-glyceryl-L-cysteinyl-[lipoprotein] + a glycerophospholipid = N-acyl-S-1,2-diacyl-sn-glyceryl-L-cysteinyl-[lipoprotein] + a 2-acyl-sn-glycero-3-phospholipid + H(+)</text>
        <dbReference type="Rhea" id="RHEA:48228"/>
        <dbReference type="Rhea" id="RHEA-COMP:14681"/>
        <dbReference type="Rhea" id="RHEA-COMP:14684"/>
        <dbReference type="ChEBI" id="CHEBI:15378"/>
        <dbReference type="ChEBI" id="CHEBI:136912"/>
        <dbReference type="ChEBI" id="CHEBI:140656"/>
        <dbReference type="ChEBI" id="CHEBI:140657"/>
        <dbReference type="ChEBI" id="CHEBI:140660"/>
        <dbReference type="EC" id="2.3.1.269"/>
    </reaction>
</comment>
<comment type="subcellular location">
    <subcellularLocation>
        <location evidence="1 9">Cell membrane</location>
        <topology evidence="1 9">Multi-pass membrane protein</topology>
    </subcellularLocation>
</comment>
<evidence type="ECO:0000259" key="10">
    <source>
        <dbReference type="PROSITE" id="PS50263"/>
    </source>
</evidence>
<dbReference type="InterPro" id="IPR036526">
    <property type="entry name" value="C-N_Hydrolase_sf"/>
</dbReference>
<dbReference type="EMBL" id="CP012365">
    <property type="protein sequence ID" value="AKX59155.1"/>
    <property type="molecule type" value="Genomic_DNA"/>
</dbReference>
<evidence type="ECO:0000256" key="7">
    <source>
        <dbReference type="ARBA" id="ARBA00023136"/>
    </source>
</evidence>
<dbReference type="RefSeq" id="WP_053100203.1">
    <property type="nucleotide sequence ID" value="NZ_CP012365.1"/>
</dbReference>
<dbReference type="InterPro" id="IPR004563">
    <property type="entry name" value="Apolipo_AcylTrfase"/>
</dbReference>
<dbReference type="InterPro" id="IPR045378">
    <property type="entry name" value="LNT_N"/>
</dbReference>
<keyword evidence="3 9" id="KW-1003">Cell membrane</keyword>
<evidence type="ECO:0000256" key="4">
    <source>
        <dbReference type="ARBA" id="ARBA00022679"/>
    </source>
</evidence>
<keyword evidence="8 9" id="KW-0012">Acyltransferase</keyword>
<comment type="similarity">
    <text evidence="2 9">Belongs to the CN hydrolase family. Apolipoprotein N-acyltransferase subfamily.</text>
</comment>
<evidence type="ECO:0000256" key="8">
    <source>
        <dbReference type="ARBA" id="ARBA00023315"/>
    </source>
</evidence>
<evidence type="ECO:0000256" key="2">
    <source>
        <dbReference type="ARBA" id="ARBA00010065"/>
    </source>
</evidence>